<dbReference type="AlphaFoldDB" id="A0A9X1IKK4"/>
<gene>
    <name evidence="5" type="ORF">LG368_04860</name>
</gene>
<dbReference type="InterPro" id="IPR048516">
    <property type="entry name" value="DGCcoil"/>
</dbReference>
<sequence length="519" mass="58463">MTDSSSDELVIMLRKAVSRTSLLAEGNDPKLDSIVRQIRQTITKGANAKEIQAVLSNAEPLLIQNDEVQLKRARLIRATLERLIDLLEKQEGSRVPQRDKKQLESQIRVQWQTSSQWPSLVKGFLSLAQKTLSTSEPEPPESRSSFLTRLFNRQESDGQQNTSNPNQGTLDSADIMKQVSHTLIDLLNNLALPSRYDENINDLEHAFTQTTNLQDLPGLLDEVVHLIMISVGKTQENLTNYLSQLNKQLASINESISSSVNSQANLSQSRENFNCKLQNQVTNTAEAVKKSNDLDSLKSLIDERLTTISETMEEHKTQMIEQERHANQSITQLKNKVTKMEKDTVSLRSLLQEKLAQAMTDSLTDLPNRTAYQDAILPLCKFMQKTKKPLCLAVCDIDFFKKVNDTWGHQAGDKVLRLVPKQIKNALAKEDLMFRYGGEEFVIVFPNTALKDAEARAEAVRRTVFETPFNMQGEPINISVSIGITQLMPQESPEALFSRADKQLYLAKESGRNKVVADK</sequence>
<dbReference type="CDD" id="cd01949">
    <property type="entry name" value="GGDEF"/>
    <property type="match status" value="1"/>
</dbReference>
<dbReference type="PANTHER" id="PTHR45138:SF9">
    <property type="entry name" value="DIGUANYLATE CYCLASE DGCM-RELATED"/>
    <property type="match status" value="1"/>
</dbReference>
<comment type="cofactor">
    <cofactor evidence="1">
        <name>Mg(2+)</name>
        <dbReference type="ChEBI" id="CHEBI:18420"/>
    </cofactor>
</comment>
<comment type="catalytic activity">
    <reaction evidence="3">
        <text>2 GTP = 3',3'-c-di-GMP + 2 diphosphate</text>
        <dbReference type="Rhea" id="RHEA:24898"/>
        <dbReference type="ChEBI" id="CHEBI:33019"/>
        <dbReference type="ChEBI" id="CHEBI:37565"/>
        <dbReference type="ChEBI" id="CHEBI:58805"/>
        <dbReference type="EC" id="2.7.7.65"/>
    </reaction>
</comment>
<evidence type="ECO:0000313" key="5">
    <source>
        <dbReference type="EMBL" id="MCB5161229.1"/>
    </source>
</evidence>
<dbReference type="Pfam" id="PF00990">
    <property type="entry name" value="GGDEF"/>
    <property type="match status" value="1"/>
</dbReference>
<evidence type="ECO:0000313" key="6">
    <source>
        <dbReference type="Proteomes" id="UP001139095"/>
    </source>
</evidence>
<accession>A0A9X1IKK4</accession>
<dbReference type="FunFam" id="3.30.70.270:FF:000001">
    <property type="entry name" value="Diguanylate cyclase domain protein"/>
    <property type="match status" value="1"/>
</dbReference>
<dbReference type="InterPro" id="IPR050469">
    <property type="entry name" value="Diguanylate_Cyclase"/>
</dbReference>
<proteinExistence type="predicted"/>
<dbReference type="Pfam" id="PF20975">
    <property type="entry name" value="DGCcoil"/>
    <property type="match status" value="1"/>
</dbReference>
<dbReference type="RefSeq" id="WP_226753606.1">
    <property type="nucleotide sequence ID" value="NZ_JAJATW010000004.1"/>
</dbReference>
<feature type="domain" description="GGDEF" evidence="4">
    <location>
        <begin position="388"/>
        <end position="519"/>
    </location>
</feature>
<dbReference type="SMART" id="SM00267">
    <property type="entry name" value="GGDEF"/>
    <property type="match status" value="1"/>
</dbReference>
<comment type="caution">
    <text evidence="5">The sequence shown here is derived from an EMBL/GenBank/DDBJ whole genome shotgun (WGS) entry which is preliminary data.</text>
</comment>
<dbReference type="EMBL" id="JAJATW010000004">
    <property type="protein sequence ID" value="MCB5161229.1"/>
    <property type="molecule type" value="Genomic_DNA"/>
</dbReference>
<dbReference type="EC" id="2.7.7.65" evidence="2"/>
<dbReference type="Proteomes" id="UP001139095">
    <property type="component" value="Unassembled WGS sequence"/>
</dbReference>
<dbReference type="GO" id="GO:0052621">
    <property type="term" value="F:diguanylate cyclase activity"/>
    <property type="evidence" value="ECO:0007669"/>
    <property type="project" value="UniProtKB-EC"/>
</dbReference>
<dbReference type="GO" id="GO:0005886">
    <property type="term" value="C:plasma membrane"/>
    <property type="evidence" value="ECO:0007669"/>
    <property type="project" value="TreeGrafter"/>
</dbReference>
<dbReference type="GO" id="GO:1902201">
    <property type="term" value="P:negative regulation of bacterial-type flagellum-dependent cell motility"/>
    <property type="evidence" value="ECO:0007669"/>
    <property type="project" value="TreeGrafter"/>
</dbReference>
<evidence type="ECO:0000259" key="4">
    <source>
        <dbReference type="PROSITE" id="PS50887"/>
    </source>
</evidence>
<dbReference type="NCBIfam" id="TIGR00254">
    <property type="entry name" value="GGDEF"/>
    <property type="match status" value="1"/>
</dbReference>
<dbReference type="PANTHER" id="PTHR45138">
    <property type="entry name" value="REGULATORY COMPONENTS OF SENSORY TRANSDUCTION SYSTEM"/>
    <property type="match status" value="1"/>
</dbReference>
<dbReference type="InterPro" id="IPR000160">
    <property type="entry name" value="GGDEF_dom"/>
</dbReference>
<dbReference type="Gene3D" id="3.30.70.270">
    <property type="match status" value="1"/>
</dbReference>
<evidence type="ECO:0000256" key="3">
    <source>
        <dbReference type="ARBA" id="ARBA00034247"/>
    </source>
</evidence>
<dbReference type="InterPro" id="IPR029787">
    <property type="entry name" value="Nucleotide_cyclase"/>
</dbReference>
<organism evidence="5 6">
    <name type="scientific">Marinomonas algarum</name>
    <dbReference type="NCBI Taxonomy" id="2883105"/>
    <lineage>
        <taxon>Bacteria</taxon>
        <taxon>Pseudomonadati</taxon>
        <taxon>Pseudomonadota</taxon>
        <taxon>Gammaproteobacteria</taxon>
        <taxon>Oceanospirillales</taxon>
        <taxon>Oceanospirillaceae</taxon>
        <taxon>Marinomonas</taxon>
    </lineage>
</organism>
<protein>
    <recommendedName>
        <fullName evidence="2">diguanylate cyclase</fullName>
        <ecNumber evidence="2">2.7.7.65</ecNumber>
    </recommendedName>
</protein>
<dbReference type="InterPro" id="IPR043128">
    <property type="entry name" value="Rev_trsase/Diguanyl_cyclase"/>
</dbReference>
<reference evidence="5" key="1">
    <citation type="submission" date="2021-10" db="EMBL/GenBank/DDBJ databases">
        <title>Marinomonas pontica sp. nov., isolated from the Black Sea.</title>
        <authorList>
            <person name="Zhao L.-H."/>
            <person name="Xue J.-H."/>
        </authorList>
    </citation>
    <scope>NUCLEOTIDE SEQUENCE</scope>
    <source>
        <strain evidence="5">E8</strain>
    </source>
</reference>
<name>A0A9X1IKK4_9GAMM</name>
<evidence type="ECO:0000256" key="1">
    <source>
        <dbReference type="ARBA" id="ARBA00001946"/>
    </source>
</evidence>
<keyword evidence="6" id="KW-1185">Reference proteome</keyword>
<dbReference type="GO" id="GO:0043709">
    <property type="term" value="P:cell adhesion involved in single-species biofilm formation"/>
    <property type="evidence" value="ECO:0007669"/>
    <property type="project" value="TreeGrafter"/>
</dbReference>
<evidence type="ECO:0000256" key="2">
    <source>
        <dbReference type="ARBA" id="ARBA00012528"/>
    </source>
</evidence>
<dbReference type="SUPFAM" id="SSF55073">
    <property type="entry name" value="Nucleotide cyclase"/>
    <property type="match status" value="1"/>
</dbReference>
<dbReference type="PROSITE" id="PS50887">
    <property type="entry name" value="GGDEF"/>
    <property type="match status" value="1"/>
</dbReference>